<dbReference type="Proteomes" id="UP000292686">
    <property type="component" value="Unassembled WGS sequence"/>
</dbReference>
<keyword evidence="1" id="KW-1133">Transmembrane helix</keyword>
<feature type="transmembrane region" description="Helical" evidence="1">
    <location>
        <begin position="46"/>
        <end position="66"/>
    </location>
</feature>
<dbReference type="OrthoDB" id="5123754at2"/>
<keyword evidence="4" id="KW-1185">Reference proteome</keyword>
<evidence type="ECO:0000313" key="4">
    <source>
        <dbReference type="Proteomes" id="UP000292686"/>
    </source>
</evidence>
<dbReference type="EMBL" id="SDPM01000002">
    <property type="protein sequence ID" value="RXZ87339.1"/>
    <property type="molecule type" value="Genomic_DNA"/>
</dbReference>
<dbReference type="Proteomes" id="UP000581087">
    <property type="component" value="Unassembled WGS sequence"/>
</dbReference>
<gene>
    <name evidence="2" type="ORF">BJ972_001193</name>
    <name evidence="3" type="ORF">ESP50_05305</name>
</gene>
<dbReference type="AlphaFoldDB" id="A0A4Q2M5U3"/>
<dbReference type="PANTHER" id="PTHR37422:SF13">
    <property type="entry name" value="LIPOPOLYSACCHARIDE BIOSYNTHESIS PROTEIN PA4999-RELATED"/>
    <property type="match status" value="1"/>
</dbReference>
<name>A0A4Q2M5U3_9MICO</name>
<dbReference type="RefSeq" id="WP_129172913.1">
    <property type="nucleotide sequence ID" value="NZ_JACCBI010000001.1"/>
</dbReference>
<keyword evidence="1" id="KW-0472">Membrane</keyword>
<reference evidence="3 4" key="1">
    <citation type="submission" date="2019-01" db="EMBL/GenBank/DDBJ databases">
        <title>Agromyces.</title>
        <authorList>
            <person name="Li J."/>
        </authorList>
    </citation>
    <scope>NUCLEOTIDE SEQUENCE [LARGE SCALE GENOMIC DNA]</scope>
    <source>
        <strain evidence="3 4">DSM 23870</strain>
    </source>
</reference>
<feature type="transmembrane region" description="Helical" evidence="1">
    <location>
        <begin position="73"/>
        <end position="93"/>
    </location>
</feature>
<evidence type="ECO:0000313" key="3">
    <source>
        <dbReference type="EMBL" id="RXZ87339.1"/>
    </source>
</evidence>
<comment type="caution">
    <text evidence="3">The sequence shown here is derived from an EMBL/GenBank/DDBJ whole genome shotgun (WGS) entry which is preliminary data.</text>
</comment>
<sequence>MSDRSPLRLPGALLELLESARFTHVLTVVAIGVAFSTHLIRGLAGWPALIAIVSGLVVLAAAQMWLRRDQLEWSGALPISVVLFAGWAALSVFWSETTFISAGRIGYLLAFGALGFFIAVTRDTIQIVRPVGDVLRLLLLLSIVLEIVSGLLIDQPIPFLGIEGDLATLGPLQGVFGTRNELGFAALIALITFSIETATRSIPRPLGRASLVLAAALLLLSRSPVAIGIVAIVAVAALALFGIRRVPAASRWIAQVSLLSVILVGGLIAWLARARVIDLLNAGSEFEVRLQLWQTMDRFAPPDPLLGWGFVGTWPTSVPYMLIDIATGRANATGLNAFVDVTYQLGYVGVVGFVVLVGLALVRSWLLASTKRSIVYVWTALVLVALATVSLLESTTIFDLGWMLLVICAIKASRDMSWRDALRVPPPAPRA</sequence>
<feature type="transmembrane region" description="Helical" evidence="1">
    <location>
        <begin position="374"/>
        <end position="391"/>
    </location>
</feature>
<evidence type="ECO:0000313" key="5">
    <source>
        <dbReference type="Proteomes" id="UP000581087"/>
    </source>
</evidence>
<feature type="transmembrane region" description="Helical" evidence="1">
    <location>
        <begin position="105"/>
        <end position="122"/>
    </location>
</feature>
<dbReference type="PANTHER" id="PTHR37422">
    <property type="entry name" value="TEICHURONIC ACID BIOSYNTHESIS PROTEIN TUAE"/>
    <property type="match status" value="1"/>
</dbReference>
<proteinExistence type="predicted"/>
<feature type="transmembrane region" description="Helical" evidence="1">
    <location>
        <begin position="211"/>
        <end position="240"/>
    </location>
</feature>
<feature type="transmembrane region" description="Helical" evidence="1">
    <location>
        <begin position="343"/>
        <end position="362"/>
    </location>
</feature>
<feature type="transmembrane region" description="Helical" evidence="1">
    <location>
        <begin position="252"/>
        <end position="272"/>
    </location>
</feature>
<keyword evidence="1" id="KW-0812">Transmembrane</keyword>
<dbReference type="EMBL" id="JACCBI010000001">
    <property type="protein sequence ID" value="NYD66674.1"/>
    <property type="molecule type" value="Genomic_DNA"/>
</dbReference>
<evidence type="ECO:0000313" key="2">
    <source>
        <dbReference type="EMBL" id="NYD66674.1"/>
    </source>
</evidence>
<reference evidence="2 5" key="2">
    <citation type="submission" date="2020-07" db="EMBL/GenBank/DDBJ databases">
        <title>Sequencing the genomes of 1000 actinobacteria strains.</title>
        <authorList>
            <person name="Klenk H.-P."/>
        </authorList>
    </citation>
    <scope>NUCLEOTIDE SEQUENCE [LARGE SCALE GENOMIC DNA]</scope>
    <source>
        <strain evidence="2 5">DSM 23870</strain>
    </source>
</reference>
<organism evidence="3 4">
    <name type="scientific">Agromyces atrinae</name>
    <dbReference type="NCBI Taxonomy" id="592376"/>
    <lineage>
        <taxon>Bacteria</taxon>
        <taxon>Bacillati</taxon>
        <taxon>Actinomycetota</taxon>
        <taxon>Actinomycetes</taxon>
        <taxon>Micrococcales</taxon>
        <taxon>Microbacteriaceae</taxon>
        <taxon>Agromyces</taxon>
    </lineage>
</organism>
<evidence type="ECO:0000256" key="1">
    <source>
        <dbReference type="SAM" id="Phobius"/>
    </source>
</evidence>
<protein>
    <submittedName>
        <fullName evidence="3">Exopolysaccharide production protein</fullName>
    </submittedName>
</protein>
<accession>A0A4Q2M5U3</accession>
<feature type="transmembrane region" description="Helical" evidence="1">
    <location>
        <begin position="21"/>
        <end position="40"/>
    </location>
</feature>
<dbReference type="InterPro" id="IPR051533">
    <property type="entry name" value="WaaL-like"/>
</dbReference>
<feature type="transmembrane region" description="Helical" evidence="1">
    <location>
        <begin position="134"/>
        <end position="153"/>
    </location>
</feature>